<dbReference type="SUPFAM" id="SSF74653">
    <property type="entry name" value="TolA/TonB C-terminal domain"/>
    <property type="match status" value="1"/>
</dbReference>
<dbReference type="PANTHER" id="PTHR33446">
    <property type="entry name" value="PROTEIN TONB-RELATED"/>
    <property type="match status" value="1"/>
</dbReference>
<evidence type="ECO:0000256" key="1">
    <source>
        <dbReference type="ARBA" id="ARBA00004383"/>
    </source>
</evidence>
<name>A0A6F8V843_9PROT</name>
<evidence type="ECO:0000256" key="11">
    <source>
        <dbReference type="SAM" id="MobiDB-lite"/>
    </source>
</evidence>
<keyword evidence="4 10" id="KW-1003">Cell membrane</keyword>
<comment type="similarity">
    <text evidence="2 10">Belongs to the TonB family.</text>
</comment>
<evidence type="ECO:0000256" key="10">
    <source>
        <dbReference type="RuleBase" id="RU362123"/>
    </source>
</evidence>
<dbReference type="NCBIfam" id="TIGR01352">
    <property type="entry name" value="tonB_Cterm"/>
    <property type="match status" value="1"/>
</dbReference>
<keyword evidence="3 10" id="KW-0813">Transport</keyword>
<reference evidence="14" key="1">
    <citation type="submission" date="2020-03" db="EMBL/GenBank/DDBJ databases">
        <title>Complete genome sequence of sulfur-oxidizing bacterium skT11.</title>
        <authorList>
            <person name="Kanda M."/>
            <person name="Kojima H."/>
            <person name="Fukui M."/>
        </authorList>
    </citation>
    <scope>NUCLEOTIDE SEQUENCE [LARGE SCALE GENOMIC DNA]</scope>
    <source>
        <strain evidence="14">skT11</strain>
    </source>
</reference>
<dbReference type="InterPro" id="IPR037682">
    <property type="entry name" value="TonB_C"/>
</dbReference>
<accession>A0A6F8V843</accession>
<keyword evidence="5 10" id="KW-0997">Cell inner membrane</keyword>
<evidence type="ECO:0000313" key="14">
    <source>
        <dbReference type="Proteomes" id="UP000502260"/>
    </source>
</evidence>
<evidence type="ECO:0000256" key="6">
    <source>
        <dbReference type="ARBA" id="ARBA00022692"/>
    </source>
</evidence>
<dbReference type="Gene3D" id="3.30.1150.10">
    <property type="match status" value="1"/>
</dbReference>
<dbReference type="InterPro" id="IPR051045">
    <property type="entry name" value="TonB-dependent_transducer"/>
</dbReference>
<dbReference type="GO" id="GO:0055085">
    <property type="term" value="P:transmembrane transport"/>
    <property type="evidence" value="ECO:0007669"/>
    <property type="project" value="InterPro"/>
</dbReference>
<feature type="region of interest" description="Disordered" evidence="11">
    <location>
        <begin position="99"/>
        <end position="120"/>
    </location>
</feature>
<dbReference type="GO" id="GO:0031992">
    <property type="term" value="F:energy transducer activity"/>
    <property type="evidence" value="ECO:0007669"/>
    <property type="project" value="InterPro"/>
</dbReference>
<comment type="function">
    <text evidence="10">Interacts with outer membrane receptor proteins that carry out high-affinity binding and energy dependent uptake into the periplasmic space of specific substrates. It could act to transduce energy from the cytoplasmic membrane to specific energy-requiring processes in the outer membrane, resulting in the release into the periplasm of ligands bound by these outer membrane proteins.</text>
</comment>
<dbReference type="GO" id="GO:0030288">
    <property type="term" value="C:outer membrane-bounded periplasmic space"/>
    <property type="evidence" value="ECO:0007669"/>
    <property type="project" value="InterPro"/>
</dbReference>
<keyword evidence="8 10" id="KW-1133">Transmembrane helix</keyword>
<dbReference type="GO" id="GO:0098797">
    <property type="term" value="C:plasma membrane protein complex"/>
    <property type="evidence" value="ECO:0007669"/>
    <property type="project" value="TreeGrafter"/>
</dbReference>
<evidence type="ECO:0000256" key="4">
    <source>
        <dbReference type="ARBA" id="ARBA00022475"/>
    </source>
</evidence>
<organism evidence="13 14">
    <name type="scientific">Sulfurimicrobium lacus</name>
    <dbReference type="NCBI Taxonomy" id="2715678"/>
    <lineage>
        <taxon>Bacteria</taxon>
        <taxon>Pseudomonadati</taxon>
        <taxon>Pseudomonadota</taxon>
        <taxon>Betaproteobacteria</taxon>
        <taxon>Nitrosomonadales</taxon>
        <taxon>Sulfuricellaceae</taxon>
        <taxon>Sulfurimicrobium</taxon>
    </lineage>
</organism>
<keyword evidence="7 10" id="KW-0653">Protein transport</keyword>
<dbReference type="EMBL" id="AP022853">
    <property type="protein sequence ID" value="BCB25176.1"/>
    <property type="molecule type" value="Genomic_DNA"/>
</dbReference>
<feature type="transmembrane region" description="Helical" evidence="10">
    <location>
        <begin position="20"/>
        <end position="40"/>
    </location>
</feature>
<feature type="domain" description="TonB C-terminal" evidence="12">
    <location>
        <begin position="128"/>
        <end position="221"/>
    </location>
</feature>
<dbReference type="AlphaFoldDB" id="A0A6F8V843"/>
<evidence type="ECO:0000256" key="7">
    <source>
        <dbReference type="ARBA" id="ARBA00022927"/>
    </source>
</evidence>
<dbReference type="Proteomes" id="UP000502260">
    <property type="component" value="Chromosome"/>
</dbReference>
<evidence type="ECO:0000259" key="12">
    <source>
        <dbReference type="PROSITE" id="PS52015"/>
    </source>
</evidence>
<dbReference type="Pfam" id="PF03544">
    <property type="entry name" value="TonB_C"/>
    <property type="match status" value="1"/>
</dbReference>
<feature type="region of interest" description="Disordered" evidence="11">
    <location>
        <begin position="61"/>
        <end position="80"/>
    </location>
</feature>
<dbReference type="PANTHER" id="PTHR33446:SF2">
    <property type="entry name" value="PROTEIN TONB"/>
    <property type="match status" value="1"/>
</dbReference>
<protein>
    <recommendedName>
        <fullName evidence="10">Protein TonB</fullName>
    </recommendedName>
</protein>
<evidence type="ECO:0000256" key="9">
    <source>
        <dbReference type="ARBA" id="ARBA00023136"/>
    </source>
</evidence>
<evidence type="ECO:0000256" key="2">
    <source>
        <dbReference type="ARBA" id="ARBA00006555"/>
    </source>
</evidence>
<dbReference type="PRINTS" id="PR01374">
    <property type="entry name" value="TONBPROTEIN"/>
</dbReference>
<dbReference type="KEGG" id="slac:SKTS_00620"/>
<keyword evidence="9 10" id="KW-0472">Membrane</keyword>
<dbReference type="GO" id="GO:0015031">
    <property type="term" value="P:protein transport"/>
    <property type="evidence" value="ECO:0007669"/>
    <property type="project" value="UniProtKB-UniRule"/>
</dbReference>
<dbReference type="InterPro" id="IPR006260">
    <property type="entry name" value="TonB/TolA_C"/>
</dbReference>
<evidence type="ECO:0000256" key="8">
    <source>
        <dbReference type="ARBA" id="ARBA00022989"/>
    </source>
</evidence>
<dbReference type="PROSITE" id="PS52015">
    <property type="entry name" value="TONB_CTD"/>
    <property type="match status" value="1"/>
</dbReference>
<dbReference type="InterPro" id="IPR003538">
    <property type="entry name" value="TonB"/>
</dbReference>
<evidence type="ECO:0000313" key="13">
    <source>
        <dbReference type="EMBL" id="BCB25176.1"/>
    </source>
</evidence>
<proteinExistence type="inferred from homology"/>
<gene>
    <name evidence="13" type="ORF">SKTS_00620</name>
</gene>
<comment type="subcellular location">
    <subcellularLocation>
        <location evidence="1 10">Cell inner membrane</location>
        <topology evidence="1 10">Single-pass membrane protein</topology>
        <orientation evidence="1 10">Periplasmic side</orientation>
    </subcellularLocation>
</comment>
<feature type="compositionally biased region" description="Pro residues" evidence="11">
    <location>
        <begin position="63"/>
        <end position="79"/>
    </location>
</feature>
<evidence type="ECO:0000256" key="3">
    <source>
        <dbReference type="ARBA" id="ARBA00022448"/>
    </source>
</evidence>
<evidence type="ECO:0000256" key="5">
    <source>
        <dbReference type="ARBA" id="ARBA00022519"/>
    </source>
</evidence>
<keyword evidence="14" id="KW-1185">Reference proteome</keyword>
<sequence>MGIFYPNCGIHTGRSGGQKLSFAGVVAGHIAVLGLLALAVPAERLAELAHPIAVRLIETEPEVPTPLPPPPPRPMPAKPTPVHVSPPVMALASPVESAASFTVPPQPQATAPDSVAAPTPEPAPTFTSARFDADYLDNPKPQYPHASRRLGEEGKVVLRVFVSSDGDAKRVEVKHSSGFLRLDQAAENAVVHWRFVPARRGEQAVAAWVAVPIEFSLKSES</sequence>
<keyword evidence="10" id="KW-0735">Signal-anchor</keyword>
<keyword evidence="6 10" id="KW-0812">Transmembrane</keyword>
<dbReference type="GO" id="GO:0015891">
    <property type="term" value="P:siderophore transport"/>
    <property type="evidence" value="ECO:0007669"/>
    <property type="project" value="InterPro"/>
</dbReference>